<organism evidence="1 2">
    <name type="scientific">Cuscuta europaea</name>
    <name type="common">European dodder</name>
    <dbReference type="NCBI Taxonomy" id="41803"/>
    <lineage>
        <taxon>Eukaryota</taxon>
        <taxon>Viridiplantae</taxon>
        <taxon>Streptophyta</taxon>
        <taxon>Embryophyta</taxon>
        <taxon>Tracheophyta</taxon>
        <taxon>Spermatophyta</taxon>
        <taxon>Magnoliopsida</taxon>
        <taxon>eudicotyledons</taxon>
        <taxon>Gunneridae</taxon>
        <taxon>Pentapetalae</taxon>
        <taxon>asterids</taxon>
        <taxon>lamiids</taxon>
        <taxon>Solanales</taxon>
        <taxon>Convolvulaceae</taxon>
        <taxon>Cuscuteae</taxon>
        <taxon>Cuscuta</taxon>
        <taxon>Cuscuta subgen. Cuscuta</taxon>
    </lineage>
</organism>
<dbReference type="AlphaFoldDB" id="A0A9P0YQU2"/>
<protein>
    <submittedName>
        <fullName evidence="1">Uncharacterized protein</fullName>
    </submittedName>
</protein>
<dbReference type="EMBL" id="CAMAPE010000008">
    <property type="protein sequence ID" value="CAH9072240.1"/>
    <property type="molecule type" value="Genomic_DNA"/>
</dbReference>
<proteinExistence type="predicted"/>
<name>A0A9P0YQU2_CUSEU</name>
<sequence>MIQLWSKKGNDEMLSDPTLDYAVTTLVPNMSGDEIKSEDTQMRTFSISGHTDNLTNDEENLKGFRQIQRRRSKNSISKMPPHEATEETNIWIFSVIQVFLFHKHTIIQSQMEIHVCH</sequence>
<evidence type="ECO:0000313" key="2">
    <source>
        <dbReference type="Proteomes" id="UP001152484"/>
    </source>
</evidence>
<keyword evidence="2" id="KW-1185">Reference proteome</keyword>
<evidence type="ECO:0000313" key="1">
    <source>
        <dbReference type="EMBL" id="CAH9072240.1"/>
    </source>
</evidence>
<dbReference type="Proteomes" id="UP001152484">
    <property type="component" value="Unassembled WGS sequence"/>
</dbReference>
<gene>
    <name evidence="1" type="ORF">CEURO_LOCUS4250</name>
</gene>
<comment type="caution">
    <text evidence="1">The sequence shown here is derived from an EMBL/GenBank/DDBJ whole genome shotgun (WGS) entry which is preliminary data.</text>
</comment>
<accession>A0A9P0YQU2</accession>
<reference evidence="1" key="1">
    <citation type="submission" date="2022-07" db="EMBL/GenBank/DDBJ databases">
        <authorList>
            <person name="Macas J."/>
            <person name="Novak P."/>
            <person name="Neumann P."/>
        </authorList>
    </citation>
    <scope>NUCLEOTIDE SEQUENCE</scope>
</reference>